<evidence type="ECO:0000256" key="2">
    <source>
        <dbReference type="SAM" id="SignalP"/>
    </source>
</evidence>
<proteinExistence type="inferred from homology"/>
<evidence type="ECO:0000313" key="4">
    <source>
        <dbReference type="Proteomes" id="UP000295096"/>
    </source>
</evidence>
<comment type="similarity">
    <text evidence="1">Belongs to the UPF0065 (bug) family.</text>
</comment>
<keyword evidence="4" id="KW-1185">Reference proteome</keyword>
<dbReference type="AlphaFoldDB" id="A0A4R5Q8G9"/>
<dbReference type="Gene3D" id="3.40.190.150">
    <property type="entry name" value="Bordetella uptake gene, domain 1"/>
    <property type="match status" value="1"/>
</dbReference>
<dbReference type="OrthoDB" id="7250553at2"/>
<comment type="caution">
    <text evidence="3">The sequence shown here is derived from an EMBL/GenBank/DDBJ whole genome shotgun (WGS) entry which is preliminary data.</text>
</comment>
<dbReference type="PANTHER" id="PTHR42928">
    <property type="entry name" value="TRICARBOXYLATE-BINDING PROTEIN"/>
    <property type="match status" value="1"/>
</dbReference>
<dbReference type="EMBL" id="SMSJ01000124">
    <property type="protein sequence ID" value="TDH58407.1"/>
    <property type="molecule type" value="Genomic_DNA"/>
</dbReference>
<dbReference type="Proteomes" id="UP000295096">
    <property type="component" value="Unassembled WGS sequence"/>
</dbReference>
<dbReference type="PANTHER" id="PTHR42928:SF5">
    <property type="entry name" value="BLR1237 PROTEIN"/>
    <property type="match status" value="1"/>
</dbReference>
<dbReference type="InterPro" id="IPR042100">
    <property type="entry name" value="Bug_dom1"/>
</dbReference>
<gene>
    <name evidence="3" type="ORF">E2C06_32750</name>
</gene>
<reference evidence="3 4" key="1">
    <citation type="journal article" date="2016" name="J. Microbiol.">
        <title>Dankookia rubra gen. nov., sp. nov., an alphaproteobacterium isolated from sediment of a shallow stream.</title>
        <authorList>
            <person name="Kim W.H."/>
            <person name="Kim D.H."/>
            <person name="Kang K."/>
            <person name="Ahn T.Y."/>
        </authorList>
    </citation>
    <scope>NUCLEOTIDE SEQUENCE [LARGE SCALE GENOMIC DNA]</scope>
    <source>
        <strain evidence="3 4">JCM30602</strain>
    </source>
</reference>
<dbReference type="InterPro" id="IPR005064">
    <property type="entry name" value="BUG"/>
</dbReference>
<protein>
    <submittedName>
        <fullName evidence="3">Tripartite tricarboxylate transporter substrate binding protein</fullName>
    </submittedName>
</protein>
<dbReference type="PIRSF" id="PIRSF017082">
    <property type="entry name" value="YflP"/>
    <property type="match status" value="1"/>
</dbReference>
<dbReference type="SUPFAM" id="SSF53850">
    <property type="entry name" value="Periplasmic binding protein-like II"/>
    <property type="match status" value="1"/>
</dbReference>
<feature type="signal peptide" evidence="2">
    <location>
        <begin position="1"/>
        <end position="24"/>
    </location>
</feature>
<evidence type="ECO:0000313" key="3">
    <source>
        <dbReference type="EMBL" id="TDH58407.1"/>
    </source>
</evidence>
<organism evidence="3 4">
    <name type="scientific">Dankookia rubra</name>
    <dbReference type="NCBI Taxonomy" id="1442381"/>
    <lineage>
        <taxon>Bacteria</taxon>
        <taxon>Pseudomonadati</taxon>
        <taxon>Pseudomonadota</taxon>
        <taxon>Alphaproteobacteria</taxon>
        <taxon>Acetobacterales</taxon>
        <taxon>Roseomonadaceae</taxon>
        <taxon>Dankookia</taxon>
    </lineage>
</organism>
<dbReference type="Pfam" id="PF03401">
    <property type="entry name" value="TctC"/>
    <property type="match status" value="1"/>
</dbReference>
<keyword evidence="2" id="KW-0732">Signal</keyword>
<name>A0A4R5Q8G9_9PROT</name>
<sequence>MLSRRQLPALALALGAVLPGRARAAYPDRPVRIIVPFAPGGGTDIIARVMSEGMARELGQPVIVDNKPGAGTIIGNDVVAKSPPDGYTLLLASFAFAVAPAVQPKLPYAGNAAFAPVTLIGRSPNVLLVNAAGRIGSVADLLAAARKDPGAITYASFGNATSAHLAGALFAHLAQVELTHVPYRGSGPALTDLLAGRVDMLFATAATVASATSGGRLRAIAVTSAERSAAFPGVPTVTEAGVPGYASEGWYGLYAPAGTPPETIDRLNVAANQAIRTETFQRQVAEEGLTTVGGPPAQLVEYVRTEEARWREVVQRANITAE</sequence>
<dbReference type="CDD" id="cd13578">
    <property type="entry name" value="PBP2_Bug27"/>
    <property type="match status" value="1"/>
</dbReference>
<dbReference type="Gene3D" id="3.40.190.10">
    <property type="entry name" value="Periplasmic binding protein-like II"/>
    <property type="match status" value="1"/>
</dbReference>
<feature type="chain" id="PRO_5020418082" evidence="2">
    <location>
        <begin position="25"/>
        <end position="322"/>
    </location>
</feature>
<evidence type="ECO:0000256" key="1">
    <source>
        <dbReference type="ARBA" id="ARBA00006987"/>
    </source>
</evidence>
<accession>A0A4R5Q8G9</accession>